<dbReference type="AlphaFoldDB" id="A0A381SEB7"/>
<accession>A0A381SEB7</accession>
<sequence length="154" mass="17519">MLVRFNHPFFQFRWLFLFCIIWLGLSAELFALPIKTSILNPEKQPVGRALVYIDYIELQDMDGTPKGRLGFVNIKGGFQLFVVRDDGQQNLVGSAKNRRLYDKEGKLIGHYDWTTFWSYVYAPDGTKLGEAKCIAFRGICSAGIASFLTGLLEQ</sequence>
<reference evidence="1" key="1">
    <citation type="submission" date="2018-05" db="EMBL/GenBank/DDBJ databases">
        <authorList>
            <person name="Lanie J.A."/>
            <person name="Ng W.-L."/>
            <person name="Kazmierczak K.M."/>
            <person name="Andrzejewski T.M."/>
            <person name="Davidsen T.M."/>
            <person name="Wayne K.J."/>
            <person name="Tettelin H."/>
            <person name="Glass J.I."/>
            <person name="Rusch D."/>
            <person name="Podicherti R."/>
            <person name="Tsui H.-C.T."/>
            <person name="Winkler M.E."/>
        </authorList>
    </citation>
    <scope>NUCLEOTIDE SEQUENCE</scope>
</reference>
<organism evidence="1">
    <name type="scientific">marine metagenome</name>
    <dbReference type="NCBI Taxonomy" id="408172"/>
    <lineage>
        <taxon>unclassified sequences</taxon>
        <taxon>metagenomes</taxon>
        <taxon>ecological metagenomes</taxon>
    </lineage>
</organism>
<protein>
    <submittedName>
        <fullName evidence="1">Uncharacterized protein</fullName>
    </submittedName>
</protein>
<evidence type="ECO:0000313" key="1">
    <source>
        <dbReference type="EMBL" id="SVA02405.1"/>
    </source>
</evidence>
<proteinExistence type="predicted"/>
<gene>
    <name evidence="1" type="ORF">METZ01_LOCUS55259</name>
</gene>
<name>A0A381SEB7_9ZZZZ</name>
<dbReference type="EMBL" id="UINC01003001">
    <property type="protein sequence ID" value="SVA02405.1"/>
    <property type="molecule type" value="Genomic_DNA"/>
</dbReference>